<reference evidence="1" key="1">
    <citation type="submission" date="2020-05" db="UniProtKB">
        <authorList>
            <consortium name="EnsemblMetazoa"/>
        </authorList>
    </citation>
    <scope>IDENTIFICATION</scope>
    <source>
        <strain evidence="1">TTRI</strain>
    </source>
</reference>
<accession>A0A1A9UP68</accession>
<dbReference type="VEuPathDB" id="VectorBase:GAUT010982"/>
<evidence type="ECO:0000313" key="2">
    <source>
        <dbReference type="Proteomes" id="UP000078200"/>
    </source>
</evidence>
<keyword evidence="2" id="KW-1185">Reference proteome</keyword>
<name>A0A1A9UP68_GLOAU</name>
<proteinExistence type="predicted"/>
<dbReference type="EnsemblMetazoa" id="GAUT010982-RA">
    <property type="protein sequence ID" value="GAUT010982-PA"/>
    <property type="gene ID" value="GAUT010982"/>
</dbReference>
<organism evidence="1 2">
    <name type="scientific">Glossina austeni</name>
    <name type="common">Savannah tsetse fly</name>
    <dbReference type="NCBI Taxonomy" id="7395"/>
    <lineage>
        <taxon>Eukaryota</taxon>
        <taxon>Metazoa</taxon>
        <taxon>Ecdysozoa</taxon>
        <taxon>Arthropoda</taxon>
        <taxon>Hexapoda</taxon>
        <taxon>Insecta</taxon>
        <taxon>Pterygota</taxon>
        <taxon>Neoptera</taxon>
        <taxon>Endopterygota</taxon>
        <taxon>Diptera</taxon>
        <taxon>Brachycera</taxon>
        <taxon>Muscomorpha</taxon>
        <taxon>Hippoboscoidea</taxon>
        <taxon>Glossinidae</taxon>
        <taxon>Glossina</taxon>
    </lineage>
</organism>
<dbReference type="AlphaFoldDB" id="A0A1A9UP68"/>
<evidence type="ECO:0000313" key="1">
    <source>
        <dbReference type="EnsemblMetazoa" id="GAUT010982-PA"/>
    </source>
</evidence>
<sequence>MFKCCKPCETGMKKSNDNKNNKKNNLYLTLCGAPSRRKIVPNCVANGIVLAKAYVGARVGIGYIDVQSSGSVSTRYCTRNIFLYIKLANVAAFSSLKEVLYATSHETSQKHVASAKCM</sequence>
<dbReference type="Proteomes" id="UP000078200">
    <property type="component" value="Unassembled WGS sequence"/>
</dbReference>
<protein>
    <submittedName>
        <fullName evidence="1">Uncharacterized protein</fullName>
    </submittedName>
</protein>